<sequence length="60" mass="5877">MRDHDPVVERSRVDQAQVAAGPVVAEPAVVVVGLSLEGEEAGSVGQEAVVAAGVGGAALV</sequence>
<comment type="caution">
    <text evidence="1">The sequence shown here is derived from an EMBL/GenBank/DDBJ whole genome shotgun (WGS) entry which is preliminary data.</text>
</comment>
<evidence type="ECO:0000313" key="2">
    <source>
        <dbReference type="Proteomes" id="UP001595868"/>
    </source>
</evidence>
<reference evidence="2" key="1">
    <citation type="journal article" date="2019" name="Int. J. Syst. Evol. Microbiol.">
        <title>The Global Catalogue of Microorganisms (GCM) 10K type strain sequencing project: providing services to taxonomists for standard genome sequencing and annotation.</title>
        <authorList>
            <consortium name="The Broad Institute Genomics Platform"/>
            <consortium name="The Broad Institute Genome Sequencing Center for Infectious Disease"/>
            <person name="Wu L."/>
            <person name="Ma J."/>
        </authorList>
    </citation>
    <scope>NUCLEOTIDE SEQUENCE [LARGE SCALE GENOMIC DNA]</scope>
    <source>
        <strain evidence="2">2902at01</strain>
    </source>
</reference>
<proteinExistence type="predicted"/>
<keyword evidence="2" id="KW-1185">Reference proteome</keyword>
<protein>
    <submittedName>
        <fullName evidence="1">Uncharacterized protein</fullName>
    </submittedName>
</protein>
<dbReference type="EMBL" id="JBHSBN010000012">
    <property type="protein sequence ID" value="MFC4108013.1"/>
    <property type="molecule type" value="Genomic_DNA"/>
</dbReference>
<organism evidence="1 2">
    <name type="scientific">Micromonospora zhanjiangensis</name>
    <dbReference type="NCBI Taxonomy" id="1522057"/>
    <lineage>
        <taxon>Bacteria</taxon>
        <taxon>Bacillati</taxon>
        <taxon>Actinomycetota</taxon>
        <taxon>Actinomycetes</taxon>
        <taxon>Micromonosporales</taxon>
        <taxon>Micromonosporaceae</taxon>
        <taxon>Micromonospora</taxon>
    </lineage>
</organism>
<dbReference type="RefSeq" id="WP_377547690.1">
    <property type="nucleotide sequence ID" value="NZ_JBHSBN010000012.1"/>
</dbReference>
<accession>A0ABV8KPU3</accession>
<evidence type="ECO:0000313" key="1">
    <source>
        <dbReference type="EMBL" id="MFC4108013.1"/>
    </source>
</evidence>
<dbReference type="Proteomes" id="UP001595868">
    <property type="component" value="Unassembled WGS sequence"/>
</dbReference>
<name>A0ABV8KPU3_9ACTN</name>
<feature type="non-terminal residue" evidence="1">
    <location>
        <position position="60"/>
    </location>
</feature>
<gene>
    <name evidence="1" type="ORF">ACFOX0_19035</name>
</gene>